<dbReference type="PANTHER" id="PTHR43481">
    <property type="entry name" value="FRUCTOSE-1-PHOSPHATE PHOSPHATASE"/>
    <property type="match status" value="1"/>
</dbReference>
<name>A0ABV9XIX9_9ACTN</name>
<dbReference type="Gene3D" id="1.10.150.240">
    <property type="entry name" value="Putative phosphatase, domain 2"/>
    <property type="match status" value="1"/>
</dbReference>
<dbReference type="InterPro" id="IPR006439">
    <property type="entry name" value="HAD-SF_hydro_IA"/>
</dbReference>
<dbReference type="EMBL" id="JBHSJD010000017">
    <property type="protein sequence ID" value="MFC5025017.1"/>
    <property type="molecule type" value="Genomic_DNA"/>
</dbReference>
<dbReference type="InterPro" id="IPR023198">
    <property type="entry name" value="PGP-like_dom2"/>
</dbReference>
<dbReference type="InterPro" id="IPR051806">
    <property type="entry name" value="HAD-like_SPP"/>
</dbReference>
<keyword evidence="1" id="KW-0378">Hydrolase</keyword>
<dbReference type="PANTHER" id="PTHR43481:SF4">
    <property type="entry name" value="GLYCEROL-1-PHOSPHATE PHOSPHOHYDROLASE 1-RELATED"/>
    <property type="match status" value="1"/>
</dbReference>
<dbReference type="RefSeq" id="WP_345691028.1">
    <property type="nucleotide sequence ID" value="NZ_BAABIT010000001.1"/>
</dbReference>
<proteinExistence type="predicted"/>
<dbReference type="InterPro" id="IPR023214">
    <property type="entry name" value="HAD_sf"/>
</dbReference>
<dbReference type="GO" id="GO:0016787">
    <property type="term" value="F:hydrolase activity"/>
    <property type="evidence" value="ECO:0007669"/>
    <property type="project" value="UniProtKB-KW"/>
</dbReference>
<dbReference type="InterPro" id="IPR036412">
    <property type="entry name" value="HAD-like_sf"/>
</dbReference>
<dbReference type="Pfam" id="PF00702">
    <property type="entry name" value="Hydrolase"/>
    <property type="match status" value="1"/>
</dbReference>
<dbReference type="SFLD" id="SFLDS00003">
    <property type="entry name" value="Haloacid_Dehalogenase"/>
    <property type="match status" value="1"/>
</dbReference>
<organism evidence="1 2">
    <name type="scientific">Streptomyces coeruleoprunus</name>
    <dbReference type="NCBI Taxonomy" id="285563"/>
    <lineage>
        <taxon>Bacteria</taxon>
        <taxon>Bacillati</taxon>
        <taxon>Actinomycetota</taxon>
        <taxon>Actinomycetes</taxon>
        <taxon>Kitasatosporales</taxon>
        <taxon>Streptomycetaceae</taxon>
        <taxon>Streptomyces</taxon>
    </lineage>
</organism>
<evidence type="ECO:0000313" key="1">
    <source>
        <dbReference type="EMBL" id="MFC5025017.1"/>
    </source>
</evidence>
<dbReference type="Proteomes" id="UP001595829">
    <property type="component" value="Unassembled WGS sequence"/>
</dbReference>
<reference evidence="2" key="1">
    <citation type="journal article" date="2019" name="Int. J. Syst. Evol. Microbiol.">
        <title>The Global Catalogue of Microorganisms (GCM) 10K type strain sequencing project: providing services to taxonomists for standard genome sequencing and annotation.</title>
        <authorList>
            <consortium name="The Broad Institute Genomics Platform"/>
            <consortium name="The Broad Institute Genome Sequencing Center for Infectious Disease"/>
            <person name="Wu L."/>
            <person name="Ma J."/>
        </authorList>
    </citation>
    <scope>NUCLEOTIDE SEQUENCE [LARGE SCALE GENOMIC DNA]</scope>
    <source>
        <strain evidence="2">CGMCC 4.1648</strain>
    </source>
</reference>
<dbReference type="Gene3D" id="3.40.50.1000">
    <property type="entry name" value="HAD superfamily/HAD-like"/>
    <property type="match status" value="1"/>
</dbReference>
<evidence type="ECO:0000313" key="2">
    <source>
        <dbReference type="Proteomes" id="UP001595829"/>
    </source>
</evidence>
<dbReference type="SFLD" id="SFLDG01129">
    <property type="entry name" value="C1.5:_HAD__Beta-PGM__Phosphata"/>
    <property type="match status" value="1"/>
</dbReference>
<gene>
    <name evidence="1" type="ORF">ACFPM3_23100</name>
</gene>
<protein>
    <submittedName>
        <fullName evidence="1">HAD-IA family hydrolase</fullName>
    </submittedName>
</protein>
<accession>A0ABV9XIX9</accession>
<keyword evidence="2" id="KW-1185">Reference proteome</keyword>
<sequence>MSITTTTELTAHVLLFDMDGTLVDSTEAVERTWRRFAVRHGLDAEVILASAHGRRTAETVARHAPQGVDVAAETEWLVARDIADTRGTVAVPGAAELLAALPPGRWALVTSAGRELAERRMAAAGLPMPDVVVSADDVRRGKPDPEGYLAAAARLGVPPTAAVVFEDAELGLEAAHAAGGSAVVVGPHEGPAALGVPRIADFRDVTVTTTAAGLRLTLPPYRAR</sequence>
<dbReference type="NCBIfam" id="TIGR01549">
    <property type="entry name" value="HAD-SF-IA-v1"/>
    <property type="match status" value="1"/>
</dbReference>
<dbReference type="SUPFAM" id="SSF56784">
    <property type="entry name" value="HAD-like"/>
    <property type="match status" value="1"/>
</dbReference>
<comment type="caution">
    <text evidence="1">The sequence shown here is derived from an EMBL/GenBank/DDBJ whole genome shotgun (WGS) entry which is preliminary data.</text>
</comment>
<dbReference type="NCBIfam" id="TIGR01509">
    <property type="entry name" value="HAD-SF-IA-v3"/>
    <property type="match status" value="1"/>
</dbReference>